<evidence type="ECO:0000313" key="3">
    <source>
        <dbReference type="Proteomes" id="UP000184386"/>
    </source>
</evidence>
<protein>
    <submittedName>
        <fullName evidence="2">Urea transport system substrate-binding protein</fullName>
    </submittedName>
</protein>
<dbReference type="PANTHER" id="PTHR47628:SF1">
    <property type="entry name" value="ALIPHATIC AMIDASE EXPRESSION-REGULATING PROTEIN"/>
    <property type="match status" value="1"/>
</dbReference>
<proteinExistence type="predicted"/>
<dbReference type="PROSITE" id="PS51257">
    <property type="entry name" value="PROKAR_LIPOPROTEIN"/>
    <property type="match status" value="1"/>
</dbReference>
<feature type="signal peptide" evidence="1">
    <location>
        <begin position="1"/>
        <end position="20"/>
    </location>
</feature>
<dbReference type="RefSeq" id="WP_073276781.1">
    <property type="nucleotide sequence ID" value="NZ_FRAC01000013.1"/>
</dbReference>
<dbReference type="CDD" id="cd06357">
    <property type="entry name" value="PBP1_AmiC"/>
    <property type="match status" value="1"/>
</dbReference>
<keyword evidence="3" id="KW-1185">Reference proteome</keyword>
<dbReference type="PANTHER" id="PTHR47628">
    <property type="match status" value="1"/>
</dbReference>
<dbReference type="GO" id="GO:0006865">
    <property type="term" value="P:amino acid transport"/>
    <property type="evidence" value="ECO:0007669"/>
    <property type="project" value="InterPro"/>
</dbReference>
<gene>
    <name evidence="2" type="ORF">SAMN02745136_02712</name>
</gene>
<reference evidence="2 3" key="1">
    <citation type="submission" date="2016-11" db="EMBL/GenBank/DDBJ databases">
        <authorList>
            <person name="Jaros S."/>
            <person name="Januszkiewicz K."/>
            <person name="Wedrychowicz H."/>
        </authorList>
    </citation>
    <scope>NUCLEOTIDE SEQUENCE [LARGE SCALE GENOMIC DNA]</scope>
    <source>
        <strain evidence="2 3">DSM 15929</strain>
    </source>
</reference>
<dbReference type="EMBL" id="FRAC01000013">
    <property type="protein sequence ID" value="SHK53817.1"/>
    <property type="molecule type" value="Genomic_DNA"/>
</dbReference>
<feature type="chain" id="PRO_5038792605" evidence="1">
    <location>
        <begin position="21"/>
        <end position="395"/>
    </location>
</feature>
<sequence>MKSKKIFAMALALLLVFMGAAGCSKKAASSSDSIKIGLVFSLTGGTAISEECMYNSAVLAIEQINAKGGVNGKKIEYVVKDYATDADKAAKVVKEMILEDKVSAIVGLYTSSSRVAVEPILEEYKVPLIYPTFYEGETPNQYVVYTGSVPNQQGDYFVPYLMENVSKNFYLIGTDTTYAASINKQAKELIGKLGGSVIGENLVPSSTTEFSDVIAKIKDTTKDEGCVIYCNLNGDSGTAFYTQFAAAGLSDKYTIASFIMDESFSTALGSAAVNTYASVNYFNSIDSEANKAFLSDYAKKYGEEKKAAVTAVGESTYDAVYLLSMALEKCGDKITADNILTNFNDLTFEAPQGTIKVDAKTHHIYCKARVGQVQADGTIKTVFESDEVIAPEPAK</sequence>
<dbReference type="GO" id="GO:0033218">
    <property type="term" value="F:amide binding"/>
    <property type="evidence" value="ECO:0007669"/>
    <property type="project" value="InterPro"/>
</dbReference>
<dbReference type="InterPro" id="IPR028082">
    <property type="entry name" value="Peripla_BP_I"/>
</dbReference>
<dbReference type="OrthoDB" id="9783240at2"/>
<dbReference type="Gene3D" id="3.40.50.2300">
    <property type="match status" value="2"/>
</dbReference>
<keyword evidence="1" id="KW-0732">Signal</keyword>
<dbReference type="SUPFAM" id="SSF53822">
    <property type="entry name" value="Periplasmic binding protein-like I"/>
    <property type="match status" value="1"/>
</dbReference>
<dbReference type="Pfam" id="PF13433">
    <property type="entry name" value="Peripla_BP_5"/>
    <property type="match status" value="1"/>
</dbReference>
<accession>A0A1M6TA20</accession>
<dbReference type="Proteomes" id="UP000184386">
    <property type="component" value="Unassembled WGS sequence"/>
</dbReference>
<name>A0A1M6TA20_9FIRM</name>
<dbReference type="InterPro" id="IPR039570">
    <property type="entry name" value="AmiC_PBP1"/>
</dbReference>
<dbReference type="InterPro" id="IPR000709">
    <property type="entry name" value="Leu_Ile_Val-bd"/>
</dbReference>
<dbReference type="AlphaFoldDB" id="A0A1M6TA20"/>
<evidence type="ECO:0000313" key="2">
    <source>
        <dbReference type="EMBL" id="SHK53817.1"/>
    </source>
</evidence>
<dbReference type="PRINTS" id="PR00337">
    <property type="entry name" value="LEUILEVALBP"/>
</dbReference>
<organism evidence="2 3">
    <name type="scientific">Anaerocolumna jejuensis DSM 15929</name>
    <dbReference type="NCBI Taxonomy" id="1121322"/>
    <lineage>
        <taxon>Bacteria</taxon>
        <taxon>Bacillati</taxon>
        <taxon>Bacillota</taxon>
        <taxon>Clostridia</taxon>
        <taxon>Lachnospirales</taxon>
        <taxon>Lachnospiraceae</taxon>
        <taxon>Anaerocolumna</taxon>
    </lineage>
</organism>
<evidence type="ECO:0000256" key="1">
    <source>
        <dbReference type="SAM" id="SignalP"/>
    </source>
</evidence>
<dbReference type="STRING" id="1121322.SAMN02745136_02712"/>